<dbReference type="AlphaFoldDB" id="A0A1I7K829"/>
<evidence type="ECO:0000313" key="2">
    <source>
        <dbReference type="EMBL" id="SFU93561.1"/>
    </source>
</evidence>
<feature type="region of interest" description="Disordered" evidence="1">
    <location>
        <begin position="28"/>
        <end position="56"/>
    </location>
</feature>
<reference evidence="3" key="1">
    <citation type="submission" date="2016-10" db="EMBL/GenBank/DDBJ databases">
        <authorList>
            <person name="Varghese N."/>
            <person name="Submissions S."/>
        </authorList>
    </citation>
    <scope>NUCLEOTIDE SEQUENCE [LARGE SCALE GENOMIC DNA]</scope>
    <source>
        <strain evidence="3">DSM 18168</strain>
    </source>
</reference>
<accession>A0A1I7K829</accession>
<name>A0A1I7K829_9GAMM</name>
<dbReference type="EMBL" id="FPBJ01000049">
    <property type="protein sequence ID" value="SFU93561.1"/>
    <property type="molecule type" value="Genomic_DNA"/>
</dbReference>
<dbReference type="STRING" id="351659.SAMN05421784_14910"/>
<gene>
    <name evidence="2" type="ORF">SAMN05421784_14910</name>
</gene>
<dbReference type="RefSeq" id="WP_177216267.1">
    <property type="nucleotide sequence ID" value="NZ_CAWRBG010000025.1"/>
</dbReference>
<sequence>MKNNVLLARIAHLEVKLAIQENRLIKLEGKMSRDVKSEQKTTHDDGDDSVHHSESL</sequence>
<proteinExistence type="predicted"/>
<evidence type="ECO:0000313" key="3">
    <source>
        <dbReference type="Proteomes" id="UP000242496"/>
    </source>
</evidence>
<keyword evidence="3" id="KW-1185">Reference proteome</keyword>
<evidence type="ECO:0000256" key="1">
    <source>
        <dbReference type="SAM" id="MobiDB-lite"/>
    </source>
</evidence>
<protein>
    <submittedName>
        <fullName evidence="2">Uncharacterized protein</fullName>
    </submittedName>
</protein>
<dbReference type="Proteomes" id="UP000242496">
    <property type="component" value="Unassembled WGS sequence"/>
</dbReference>
<organism evidence="2 3">
    <name type="scientific">Xenorhabdus koppenhoeferi</name>
    <dbReference type="NCBI Taxonomy" id="351659"/>
    <lineage>
        <taxon>Bacteria</taxon>
        <taxon>Pseudomonadati</taxon>
        <taxon>Pseudomonadota</taxon>
        <taxon>Gammaproteobacteria</taxon>
        <taxon>Enterobacterales</taxon>
        <taxon>Morganellaceae</taxon>
        <taxon>Xenorhabdus</taxon>
    </lineage>
</organism>